<evidence type="ECO:0000313" key="2">
    <source>
        <dbReference type="Proteomes" id="UP000305067"/>
    </source>
</evidence>
<proteinExistence type="predicted"/>
<keyword evidence="2" id="KW-1185">Reference proteome</keyword>
<dbReference type="Proteomes" id="UP000305067">
    <property type="component" value="Unassembled WGS sequence"/>
</dbReference>
<accession>A0A5C3QL05</accession>
<evidence type="ECO:0000313" key="1">
    <source>
        <dbReference type="EMBL" id="TFL02705.1"/>
    </source>
</evidence>
<gene>
    <name evidence="1" type="ORF">BDV98DRAFT_438271</name>
</gene>
<dbReference type="AlphaFoldDB" id="A0A5C3QL05"/>
<organism evidence="1 2">
    <name type="scientific">Pterulicium gracile</name>
    <dbReference type="NCBI Taxonomy" id="1884261"/>
    <lineage>
        <taxon>Eukaryota</taxon>
        <taxon>Fungi</taxon>
        <taxon>Dikarya</taxon>
        <taxon>Basidiomycota</taxon>
        <taxon>Agaricomycotina</taxon>
        <taxon>Agaricomycetes</taxon>
        <taxon>Agaricomycetidae</taxon>
        <taxon>Agaricales</taxon>
        <taxon>Pleurotineae</taxon>
        <taxon>Pterulaceae</taxon>
        <taxon>Pterulicium</taxon>
    </lineage>
</organism>
<reference evidence="1 2" key="1">
    <citation type="journal article" date="2019" name="Nat. Ecol. Evol.">
        <title>Megaphylogeny resolves global patterns of mushroom evolution.</title>
        <authorList>
            <person name="Varga T."/>
            <person name="Krizsan K."/>
            <person name="Foldi C."/>
            <person name="Dima B."/>
            <person name="Sanchez-Garcia M."/>
            <person name="Sanchez-Ramirez S."/>
            <person name="Szollosi G.J."/>
            <person name="Szarkandi J.G."/>
            <person name="Papp V."/>
            <person name="Albert L."/>
            <person name="Andreopoulos W."/>
            <person name="Angelini C."/>
            <person name="Antonin V."/>
            <person name="Barry K.W."/>
            <person name="Bougher N.L."/>
            <person name="Buchanan P."/>
            <person name="Buyck B."/>
            <person name="Bense V."/>
            <person name="Catcheside P."/>
            <person name="Chovatia M."/>
            <person name="Cooper J."/>
            <person name="Damon W."/>
            <person name="Desjardin D."/>
            <person name="Finy P."/>
            <person name="Geml J."/>
            <person name="Haridas S."/>
            <person name="Hughes K."/>
            <person name="Justo A."/>
            <person name="Karasinski D."/>
            <person name="Kautmanova I."/>
            <person name="Kiss B."/>
            <person name="Kocsube S."/>
            <person name="Kotiranta H."/>
            <person name="LaButti K.M."/>
            <person name="Lechner B.E."/>
            <person name="Liimatainen K."/>
            <person name="Lipzen A."/>
            <person name="Lukacs Z."/>
            <person name="Mihaltcheva S."/>
            <person name="Morgado L.N."/>
            <person name="Niskanen T."/>
            <person name="Noordeloos M.E."/>
            <person name="Ohm R.A."/>
            <person name="Ortiz-Santana B."/>
            <person name="Ovrebo C."/>
            <person name="Racz N."/>
            <person name="Riley R."/>
            <person name="Savchenko A."/>
            <person name="Shiryaev A."/>
            <person name="Soop K."/>
            <person name="Spirin V."/>
            <person name="Szebenyi C."/>
            <person name="Tomsovsky M."/>
            <person name="Tulloss R.E."/>
            <person name="Uehling J."/>
            <person name="Grigoriev I.V."/>
            <person name="Vagvolgyi C."/>
            <person name="Papp T."/>
            <person name="Martin F.M."/>
            <person name="Miettinen O."/>
            <person name="Hibbett D.S."/>
            <person name="Nagy L.G."/>
        </authorList>
    </citation>
    <scope>NUCLEOTIDE SEQUENCE [LARGE SCALE GENOMIC DNA]</scope>
    <source>
        <strain evidence="1 2">CBS 309.79</strain>
    </source>
</reference>
<dbReference type="EMBL" id="ML178822">
    <property type="protein sequence ID" value="TFL02705.1"/>
    <property type="molecule type" value="Genomic_DNA"/>
</dbReference>
<protein>
    <submittedName>
        <fullName evidence="1">Uncharacterized protein</fullName>
    </submittedName>
</protein>
<sequence length="257" mass="28634">MANVKSAPSAAHSPAPSLLFTNARSGCADASSELNYTNTIHKMRQATDCKFIREGPYCDYRVDVYPGAKEGHLLGHDEFLDGLPEHEKEHAYVYTRLRCRCPKTSGKIRTEGLWRHIMNARAPGCIPENPRLLGDWARRLRERGIDVRLKQTMDMYGVTEEEIAAADTNRDDQATHEQHVKAALVAYLDLSGAPAIEENQLAAEEAPTRYAFVNVVDSRAGSPVAPMPFNPFPHSQIRWLHDPSMIPGSSPSPQLLF</sequence>
<name>A0A5C3QL05_9AGAR</name>